<dbReference type="Proteomes" id="UP000799770">
    <property type="component" value="Unassembled WGS sequence"/>
</dbReference>
<reference evidence="1" key="1">
    <citation type="journal article" date="2020" name="Stud. Mycol.">
        <title>101 Dothideomycetes genomes: a test case for predicting lifestyles and emergence of pathogens.</title>
        <authorList>
            <person name="Haridas S."/>
            <person name="Albert R."/>
            <person name="Binder M."/>
            <person name="Bloem J."/>
            <person name="Labutti K."/>
            <person name="Salamov A."/>
            <person name="Andreopoulos B."/>
            <person name="Baker S."/>
            <person name="Barry K."/>
            <person name="Bills G."/>
            <person name="Bluhm B."/>
            <person name="Cannon C."/>
            <person name="Castanera R."/>
            <person name="Culley D."/>
            <person name="Daum C."/>
            <person name="Ezra D."/>
            <person name="Gonzalez J."/>
            <person name="Henrissat B."/>
            <person name="Kuo A."/>
            <person name="Liang C."/>
            <person name="Lipzen A."/>
            <person name="Lutzoni F."/>
            <person name="Magnuson J."/>
            <person name="Mondo S."/>
            <person name="Nolan M."/>
            <person name="Ohm R."/>
            <person name="Pangilinan J."/>
            <person name="Park H.-J."/>
            <person name="Ramirez L."/>
            <person name="Alfaro M."/>
            <person name="Sun H."/>
            <person name="Tritt A."/>
            <person name="Yoshinaga Y."/>
            <person name="Zwiers L.-H."/>
            <person name="Turgeon B."/>
            <person name="Goodwin S."/>
            <person name="Spatafora J."/>
            <person name="Crous P."/>
            <person name="Grigoriev I."/>
        </authorList>
    </citation>
    <scope>NUCLEOTIDE SEQUENCE</scope>
    <source>
        <strain evidence="1">CBS 627.86</strain>
    </source>
</reference>
<name>A0A6A5ZJ64_9PLEO</name>
<dbReference type="AlphaFoldDB" id="A0A6A5ZJ64"/>
<accession>A0A6A5ZJ64</accession>
<evidence type="ECO:0000313" key="1">
    <source>
        <dbReference type="EMBL" id="KAF2119305.1"/>
    </source>
</evidence>
<protein>
    <submittedName>
        <fullName evidence="1">Uncharacterized protein</fullName>
    </submittedName>
</protein>
<keyword evidence="2" id="KW-1185">Reference proteome</keyword>
<organism evidence="1 2">
    <name type="scientific">Lophiotrema nucula</name>
    <dbReference type="NCBI Taxonomy" id="690887"/>
    <lineage>
        <taxon>Eukaryota</taxon>
        <taxon>Fungi</taxon>
        <taxon>Dikarya</taxon>
        <taxon>Ascomycota</taxon>
        <taxon>Pezizomycotina</taxon>
        <taxon>Dothideomycetes</taxon>
        <taxon>Pleosporomycetidae</taxon>
        <taxon>Pleosporales</taxon>
        <taxon>Lophiotremataceae</taxon>
        <taxon>Lophiotrema</taxon>
    </lineage>
</organism>
<sequence>MDTAADNDARESHLQQLQLLHKKAEDNIDFVFSTLKLPRVRGALKKPRMLDLYFNPASTIAEGNPPNLQLPYLLQNFNDIQRFGSKAYQLPEQSEDMSRFIWYSGLDQDHSFSNHHRTIRYNVVLMAYCVAAFERNVPWQTHCQKGSLSFVMAFLHAWMEATFQRNKFSSRDLFISIWKDAEFDLIQFKFNADKIMRRMLRKLGDVKLPQDIQGLDHEDIGRRARLMSDDEFKEKGLVLAIQYVTHWNRMGAMMDKREEETELVSSGGIDGLMEGMDLEQPAIDLEQINWYNELPYAALHDIDRNIVPIQAEDTTDKRWMTMENVKHIADDKINDICMLLANMGL</sequence>
<evidence type="ECO:0000313" key="2">
    <source>
        <dbReference type="Proteomes" id="UP000799770"/>
    </source>
</evidence>
<dbReference type="OrthoDB" id="3801165at2759"/>
<proteinExistence type="predicted"/>
<gene>
    <name evidence="1" type="ORF">BDV96DRAFT_596046</name>
</gene>
<dbReference type="EMBL" id="ML977315">
    <property type="protein sequence ID" value="KAF2119305.1"/>
    <property type="molecule type" value="Genomic_DNA"/>
</dbReference>